<dbReference type="CDD" id="cd00024">
    <property type="entry name" value="CD_CSD"/>
    <property type="match status" value="1"/>
</dbReference>
<accession>A0ABD1BI75</accession>
<evidence type="ECO:0000259" key="1">
    <source>
        <dbReference type="PROSITE" id="PS50013"/>
    </source>
</evidence>
<name>A0ABD1BI75_CARAN</name>
<dbReference type="InterPro" id="IPR000953">
    <property type="entry name" value="Chromo/chromo_shadow_dom"/>
</dbReference>
<gene>
    <name evidence="2" type="ORF">V5N11_028603</name>
</gene>
<dbReference type="PROSITE" id="PS50013">
    <property type="entry name" value="CHROMO_2"/>
    <property type="match status" value="1"/>
</dbReference>
<feature type="domain" description="Chromo" evidence="1">
    <location>
        <begin position="47"/>
        <end position="86"/>
    </location>
</feature>
<dbReference type="AlphaFoldDB" id="A0ABD1BI75"/>
<reference evidence="2 3" key="1">
    <citation type="submission" date="2024-04" db="EMBL/GenBank/DDBJ databases">
        <title>Genome assembly C_amara_ONT_v2.</title>
        <authorList>
            <person name="Yant L."/>
            <person name="Moore C."/>
            <person name="Slenker M."/>
        </authorList>
    </citation>
    <scope>NUCLEOTIDE SEQUENCE [LARGE SCALE GENOMIC DNA]</scope>
    <source>
        <tissue evidence="2">Leaf</tissue>
    </source>
</reference>
<dbReference type="SUPFAM" id="SSF54160">
    <property type="entry name" value="Chromo domain-like"/>
    <property type="match status" value="1"/>
</dbReference>
<protein>
    <recommendedName>
        <fullName evidence="1">Chromo domain-containing protein</fullName>
    </recommendedName>
</protein>
<comment type="caution">
    <text evidence="2">The sequence shown here is derived from an EMBL/GenBank/DDBJ whole genome shotgun (WGS) entry which is preliminary data.</text>
</comment>
<dbReference type="EMBL" id="JBANAX010000291">
    <property type="protein sequence ID" value="KAL1215140.1"/>
    <property type="molecule type" value="Genomic_DNA"/>
</dbReference>
<evidence type="ECO:0000313" key="2">
    <source>
        <dbReference type="EMBL" id="KAL1215140.1"/>
    </source>
</evidence>
<organism evidence="2 3">
    <name type="scientific">Cardamine amara subsp. amara</name>
    <dbReference type="NCBI Taxonomy" id="228776"/>
    <lineage>
        <taxon>Eukaryota</taxon>
        <taxon>Viridiplantae</taxon>
        <taxon>Streptophyta</taxon>
        <taxon>Embryophyta</taxon>
        <taxon>Tracheophyta</taxon>
        <taxon>Spermatophyta</taxon>
        <taxon>Magnoliopsida</taxon>
        <taxon>eudicotyledons</taxon>
        <taxon>Gunneridae</taxon>
        <taxon>Pentapetalae</taxon>
        <taxon>rosids</taxon>
        <taxon>malvids</taxon>
        <taxon>Brassicales</taxon>
        <taxon>Brassicaceae</taxon>
        <taxon>Cardamineae</taxon>
        <taxon>Cardamine</taxon>
    </lineage>
</organism>
<dbReference type="InterPro" id="IPR023780">
    <property type="entry name" value="Chromo_domain"/>
</dbReference>
<keyword evidence="3" id="KW-1185">Reference proteome</keyword>
<dbReference type="Pfam" id="PF00385">
    <property type="entry name" value="Chromo"/>
    <property type="match status" value="1"/>
</dbReference>
<evidence type="ECO:0000313" key="3">
    <source>
        <dbReference type="Proteomes" id="UP001558713"/>
    </source>
</evidence>
<dbReference type="Proteomes" id="UP001558713">
    <property type="component" value="Unassembled WGS sequence"/>
</dbReference>
<dbReference type="InterPro" id="IPR016197">
    <property type="entry name" value="Chromo-like_dom_sf"/>
</dbReference>
<proteinExistence type="predicted"/>
<sequence>MVSTIPSLDGSRIHSVCHVSLLKKRVGEDTPTSGILPPLRSNGFTRLNLEAILASRYAIHHGERVLEFHVKWSGLPIADATWEDAE</sequence>
<dbReference type="Gene3D" id="2.40.50.40">
    <property type="match status" value="1"/>
</dbReference>